<sequence>MKFKYIFNLLLLVTVVACNDEDKLYPRSEDASSISRFEFPQGNSTWDQDLEEIANTFGTIPIYTAFDSLDLNQAWSGTYTIKYRGEPLSDDYAAFYSNFMKSQVFVFLKPELCKGVLPNYIYLVDDLRMTGGFSGGFAPLACYWDGLDYWGFSFRAKEENLAYIEYPNGLIIKPYKPYDLPKTSWEYKARRTVILQNILAKMVNKGKIAIPSEFQSGGDFDYSQKYSTTVSAENYYMKLGYPGNMVPTAYNFTNPSGTIDAKTNFANYLKLGLRYTRDSVLIKYPQEKYPLIIRYYDSTVKYMKDKYSWDITQMAELPAIIGKNE</sequence>
<protein>
    <recommendedName>
        <fullName evidence="5">Lipoprotein</fullName>
    </recommendedName>
</protein>
<accession>A0A7X5Y8A3</accession>
<evidence type="ECO:0000313" key="2">
    <source>
        <dbReference type="EMBL" id="WOF13082.1"/>
    </source>
</evidence>
<name>A0A7X5Y8A3_9BACT</name>
<evidence type="ECO:0000313" key="1">
    <source>
        <dbReference type="EMBL" id="NJC16414.1"/>
    </source>
</evidence>
<organism evidence="1 3">
    <name type="scientific">Butyricimonas paravirosa</name>
    <dbReference type="NCBI Taxonomy" id="1472417"/>
    <lineage>
        <taxon>Bacteria</taxon>
        <taxon>Pseudomonadati</taxon>
        <taxon>Bacteroidota</taxon>
        <taxon>Bacteroidia</taxon>
        <taxon>Bacteroidales</taxon>
        <taxon>Odoribacteraceae</taxon>
        <taxon>Butyricimonas</taxon>
    </lineage>
</organism>
<evidence type="ECO:0000313" key="3">
    <source>
        <dbReference type="Proteomes" id="UP000576368"/>
    </source>
</evidence>
<evidence type="ECO:0008006" key="5">
    <source>
        <dbReference type="Google" id="ProtNLM"/>
    </source>
</evidence>
<dbReference type="EMBL" id="JAATLI010000001">
    <property type="protein sequence ID" value="NJC16414.1"/>
    <property type="molecule type" value="Genomic_DNA"/>
</dbReference>
<dbReference type="RefSeq" id="WP_087419290.1">
    <property type="nucleotide sequence ID" value="NZ_BMPA01000001.1"/>
</dbReference>
<dbReference type="Proteomes" id="UP001302374">
    <property type="component" value="Chromosome"/>
</dbReference>
<gene>
    <name evidence="2" type="ORF">F1644_12795</name>
    <name evidence="1" type="ORF">GGR15_000016</name>
</gene>
<reference evidence="1 3" key="2">
    <citation type="submission" date="2020-03" db="EMBL/GenBank/DDBJ databases">
        <title>Genomic Encyclopedia of Type Strains, Phase IV (KMG-IV): sequencing the most valuable type-strain genomes for metagenomic binning, comparative biology and taxonomic classification.</title>
        <authorList>
            <person name="Goeker M."/>
        </authorList>
    </citation>
    <scope>NUCLEOTIDE SEQUENCE [LARGE SCALE GENOMIC DNA]</scope>
    <source>
        <strain evidence="1 3">DSM 105722</strain>
    </source>
</reference>
<proteinExistence type="predicted"/>
<reference evidence="2 4" key="1">
    <citation type="submission" date="2019-09" db="EMBL/GenBank/DDBJ databases">
        <title>Butyricimonas paravirosa DSM 105722 (=214-4 = JCM 18677 = CCUG 65563).</title>
        <authorList>
            <person name="Le Roy T."/>
            <person name="Cani P.D."/>
        </authorList>
    </citation>
    <scope>NUCLEOTIDE SEQUENCE [LARGE SCALE GENOMIC DNA]</scope>
    <source>
        <strain evidence="2 4">DSM 105722</strain>
    </source>
</reference>
<dbReference type="EMBL" id="CP043839">
    <property type="protein sequence ID" value="WOF13082.1"/>
    <property type="molecule type" value="Genomic_DNA"/>
</dbReference>
<dbReference type="AlphaFoldDB" id="A0A7X5Y8A3"/>
<dbReference type="PROSITE" id="PS51257">
    <property type="entry name" value="PROKAR_LIPOPROTEIN"/>
    <property type="match status" value="1"/>
</dbReference>
<dbReference type="Proteomes" id="UP000576368">
    <property type="component" value="Unassembled WGS sequence"/>
</dbReference>
<evidence type="ECO:0000313" key="4">
    <source>
        <dbReference type="Proteomes" id="UP001302374"/>
    </source>
</evidence>
<keyword evidence="4" id="KW-1185">Reference proteome</keyword>
<dbReference type="GeneID" id="86892185"/>